<protein>
    <submittedName>
        <fullName evidence="3">Chaperone DnaJ-domain protein</fullName>
    </submittedName>
</protein>
<evidence type="ECO:0000259" key="2">
    <source>
        <dbReference type="SMART" id="SM00271"/>
    </source>
</evidence>
<evidence type="ECO:0000313" key="4">
    <source>
        <dbReference type="EnsemblPlants" id="KEH43064"/>
    </source>
</evidence>
<reference evidence="3 5" key="2">
    <citation type="journal article" date="2014" name="BMC Genomics">
        <title>An improved genome release (version Mt4.0) for the model legume Medicago truncatula.</title>
        <authorList>
            <person name="Tang H."/>
            <person name="Krishnakumar V."/>
            <person name="Bidwell S."/>
            <person name="Rosen B."/>
            <person name="Chan A."/>
            <person name="Zhou S."/>
            <person name="Gentzbittel L."/>
            <person name="Childs K.L."/>
            <person name="Yandell M."/>
            <person name="Gundlach H."/>
            <person name="Mayer K.F."/>
            <person name="Schwartz D.C."/>
            <person name="Town C.D."/>
        </authorList>
    </citation>
    <scope>GENOME REANNOTATION</scope>
    <source>
        <strain evidence="3">A17</strain>
        <strain evidence="4 5">cv. Jemalong A17</strain>
    </source>
</reference>
<dbReference type="STRING" id="3880.A0A072VM26"/>
<dbReference type="CDD" id="cd06257">
    <property type="entry name" value="DnaJ"/>
    <property type="match status" value="1"/>
</dbReference>
<dbReference type="Gene3D" id="1.10.287.110">
    <property type="entry name" value="DnaJ domain"/>
    <property type="match status" value="1"/>
</dbReference>
<name>A0A072VM26_MEDTR</name>
<dbReference type="HOGENOM" id="CLU_075946_0_0_1"/>
<evidence type="ECO:0000256" key="1">
    <source>
        <dbReference type="SAM" id="MobiDB-lite"/>
    </source>
</evidence>
<evidence type="ECO:0000313" key="3">
    <source>
        <dbReference type="EMBL" id="KEH43064.1"/>
    </source>
</evidence>
<dbReference type="AlphaFoldDB" id="A0A072VM26"/>
<dbReference type="InterPro" id="IPR001623">
    <property type="entry name" value="DnaJ_domain"/>
</dbReference>
<dbReference type="Proteomes" id="UP000002051">
    <property type="component" value="Unassembled WGS sequence"/>
</dbReference>
<dbReference type="Pfam" id="PF00226">
    <property type="entry name" value="DnaJ"/>
    <property type="match status" value="1"/>
</dbReference>
<reference evidence="4" key="3">
    <citation type="submission" date="2015-04" db="UniProtKB">
        <authorList>
            <consortium name="EnsemblPlants"/>
        </authorList>
    </citation>
    <scope>IDENTIFICATION</scope>
    <source>
        <strain evidence="4">cv. Jemalong A17</strain>
    </source>
</reference>
<reference evidence="3 5" key="1">
    <citation type="journal article" date="2011" name="Nature">
        <title>The Medicago genome provides insight into the evolution of rhizobial symbioses.</title>
        <authorList>
            <person name="Young N.D."/>
            <person name="Debelle F."/>
            <person name="Oldroyd G.E."/>
            <person name="Geurts R."/>
            <person name="Cannon S.B."/>
            <person name="Udvardi M.K."/>
            <person name="Benedito V.A."/>
            <person name="Mayer K.F."/>
            <person name="Gouzy J."/>
            <person name="Schoof H."/>
            <person name="Van de Peer Y."/>
            <person name="Proost S."/>
            <person name="Cook D.R."/>
            <person name="Meyers B.C."/>
            <person name="Spannagl M."/>
            <person name="Cheung F."/>
            <person name="De Mita S."/>
            <person name="Krishnakumar V."/>
            <person name="Gundlach H."/>
            <person name="Zhou S."/>
            <person name="Mudge J."/>
            <person name="Bharti A.K."/>
            <person name="Murray J.D."/>
            <person name="Naoumkina M.A."/>
            <person name="Rosen B."/>
            <person name="Silverstein K.A."/>
            <person name="Tang H."/>
            <person name="Rombauts S."/>
            <person name="Zhao P.X."/>
            <person name="Zhou P."/>
            <person name="Barbe V."/>
            <person name="Bardou P."/>
            <person name="Bechner M."/>
            <person name="Bellec A."/>
            <person name="Berger A."/>
            <person name="Berges H."/>
            <person name="Bidwell S."/>
            <person name="Bisseling T."/>
            <person name="Choisne N."/>
            <person name="Couloux A."/>
            <person name="Denny R."/>
            <person name="Deshpande S."/>
            <person name="Dai X."/>
            <person name="Doyle J.J."/>
            <person name="Dudez A.M."/>
            <person name="Farmer A.D."/>
            <person name="Fouteau S."/>
            <person name="Franken C."/>
            <person name="Gibelin C."/>
            <person name="Gish J."/>
            <person name="Goldstein S."/>
            <person name="Gonzalez A.J."/>
            <person name="Green P.J."/>
            <person name="Hallab A."/>
            <person name="Hartog M."/>
            <person name="Hua A."/>
            <person name="Humphray S.J."/>
            <person name="Jeong D.H."/>
            <person name="Jing Y."/>
            <person name="Jocker A."/>
            <person name="Kenton S.M."/>
            <person name="Kim D.J."/>
            <person name="Klee K."/>
            <person name="Lai H."/>
            <person name="Lang C."/>
            <person name="Lin S."/>
            <person name="Macmil S.L."/>
            <person name="Magdelenat G."/>
            <person name="Matthews L."/>
            <person name="McCorrison J."/>
            <person name="Monaghan E.L."/>
            <person name="Mun J.H."/>
            <person name="Najar F.Z."/>
            <person name="Nicholson C."/>
            <person name="Noirot C."/>
            <person name="O'Bleness M."/>
            <person name="Paule C.R."/>
            <person name="Poulain J."/>
            <person name="Prion F."/>
            <person name="Qin B."/>
            <person name="Qu C."/>
            <person name="Retzel E.F."/>
            <person name="Riddle C."/>
            <person name="Sallet E."/>
            <person name="Samain S."/>
            <person name="Samson N."/>
            <person name="Sanders I."/>
            <person name="Saurat O."/>
            <person name="Scarpelli C."/>
            <person name="Schiex T."/>
            <person name="Segurens B."/>
            <person name="Severin A.J."/>
            <person name="Sherrier D.J."/>
            <person name="Shi R."/>
            <person name="Sims S."/>
            <person name="Singer S.R."/>
            <person name="Sinharoy S."/>
            <person name="Sterck L."/>
            <person name="Viollet A."/>
            <person name="Wang B.B."/>
            <person name="Wang K."/>
            <person name="Wang M."/>
            <person name="Wang X."/>
            <person name="Warfsmann J."/>
            <person name="Weissenbach J."/>
            <person name="White D.D."/>
            <person name="White J.D."/>
            <person name="Wiley G.B."/>
            <person name="Wincker P."/>
            <person name="Xing Y."/>
            <person name="Yang L."/>
            <person name="Yao Z."/>
            <person name="Ying F."/>
            <person name="Zhai J."/>
            <person name="Zhou L."/>
            <person name="Zuber A."/>
            <person name="Denarie J."/>
            <person name="Dixon R.A."/>
            <person name="May G.D."/>
            <person name="Schwartz D.C."/>
            <person name="Rogers J."/>
            <person name="Quetier F."/>
            <person name="Town C.D."/>
            <person name="Roe B.A."/>
        </authorList>
    </citation>
    <scope>NUCLEOTIDE SEQUENCE [LARGE SCALE GENOMIC DNA]</scope>
    <source>
        <strain evidence="3">A17</strain>
        <strain evidence="4 5">cv. Jemalong A17</strain>
    </source>
</reference>
<gene>
    <name evidence="3" type="ordered locus">MTR_1g081960</name>
</gene>
<dbReference type="PANTHER" id="PTHR44137">
    <property type="entry name" value="BNAC03G44070D PROTEIN"/>
    <property type="match status" value="1"/>
</dbReference>
<dbReference type="EnsemblPlants" id="KEH43064">
    <property type="protein sequence ID" value="KEH43064"/>
    <property type="gene ID" value="MTR_1g081960"/>
</dbReference>
<dbReference type="SUPFAM" id="SSF46565">
    <property type="entry name" value="Chaperone J-domain"/>
    <property type="match status" value="1"/>
</dbReference>
<keyword evidence="5" id="KW-1185">Reference proteome</keyword>
<organism evidence="3 5">
    <name type="scientific">Medicago truncatula</name>
    <name type="common">Barrel medic</name>
    <name type="synonym">Medicago tribuloides</name>
    <dbReference type="NCBI Taxonomy" id="3880"/>
    <lineage>
        <taxon>Eukaryota</taxon>
        <taxon>Viridiplantae</taxon>
        <taxon>Streptophyta</taxon>
        <taxon>Embryophyta</taxon>
        <taxon>Tracheophyta</taxon>
        <taxon>Spermatophyta</taxon>
        <taxon>Magnoliopsida</taxon>
        <taxon>eudicotyledons</taxon>
        <taxon>Gunneridae</taxon>
        <taxon>Pentapetalae</taxon>
        <taxon>rosids</taxon>
        <taxon>fabids</taxon>
        <taxon>Fabales</taxon>
        <taxon>Fabaceae</taxon>
        <taxon>Papilionoideae</taxon>
        <taxon>50 kb inversion clade</taxon>
        <taxon>NPAAA clade</taxon>
        <taxon>Hologalegina</taxon>
        <taxon>IRL clade</taxon>
        <taxon>Trifolieae</taxon>
        <taxon>Medicago</taxon>
    </lineage>
</organism>
<accession>A0A072VM26</accession>
<dbReference type="PANTHER" id="PTHR44137:SF57">
    <property type="entry name" value="CHAPERONE DNAJ-DOMAIN PROTEIN"/>
    <property type="match status" value="1"/>
</dbReference>
<dbReference type="EMBL" id="CM001217">
    <property type="protein sequence ID" value="KEH43064.1"/>
    <property type="molecule type" value="Genomic_DNA"/>
</dbReference>
<evidence type="ECO:0000313" key="5">
    <source>
        <dbReference type="Proteomes" id="UP000002051"/>
    </source>
</evidence>
<dbReference type="SMART" id="SM00271">
    <property type="entry name" value="DnaJ"/>
    <property type="match status" value="1"/>
</dbReference>
<proteinExistence type="predicted"/>
<sequence length="308" mass="34776">MTHPNTSIYLWNLGQIAKGRNLVFTYRICLFQFSRIFPTAQRKVEHIVLLMECNKDEAVRARQLAESRMQRGEFVEALKFANKAKTMYADVENIAQILTVCEVHNAALNKLSKSDMDWYGILQTESLSEEAIIKKQYRKLGLLLHLDKNKFTGAEAAFKLIGEANSDMIVKAHVSDAVPKTSSHHSNANVFAENQVPNATKYPEKYSSNVPWNPHLNAAQLIFWTMCQHCKGRFQYPLSIMNMVIPCHNCKKNFKAQAIGISDQQPAPSSVPFGAPKKARMQAPPKLASKSNRGKSKKGLFYCVKIQT</sequence>
<feature type="domain" description="J" evidence="2">
    <location>
        <begin position="116"/>
        <end position="179"/>
    </location>
</feature>
<dbReference type="InterPro" id="IPR036869">
    <property type="entry name" value="J_dom_sf"/>
</dbReference>
<feature type="region of interest" description="Disordered" evidence="1">
    <location>
        <begin position="263"/>
        <end position="294"/>
    </location>
</feature>